<evidence type="ECO:0000313" key="2">
    <source>
        <dbReference type="Proteomes" id="UP001434883"/>
    </source>
</evidence>
<name>A0ABV0RB74_9TELE</name>
<organism evidence="1 2">
    <name type="scientific">Xenoophorus captivus</name>
    <dbReference type="NCBI Taxonomy" id="1517983"/>
    <lineage>
        <taxon>Eukaryota</taxon>
        <taxon>Metazoa</taxon>
        <taxon>Chordata</taxon>
        <taxon>Craniata</taxon>
        <taxon>Vertebrata</taxon>
        <taxon>Euteleostomi</taxon>
        <taxon>Actinopterygii</taxon>
        <taxon>Neopterygii</taxon>
        <taxon>Teleostei</taxon>
        <taxon>Neoteleostei</taxon>
        <taxon>Acanthomorphata</taxon>
        <taxon>Ovalentaria</taxon>
        <taxon>Atherinomorphae</taxon>
        <taxon>Cyprinodontiformes</taxon>
        <taxon>Goodeidae</taxon>
        <taxon>Xenoophorus</taxon>
    </lineage>
</organism>
<reference evidence="1 2" key="1">
    <citation type="submission" date="2021-06" db="EMBL/GenBank/DDBJ databases">
        <authorList>
            <person name="Palmer J.M."/>
        </authorList>
    </citation>
    <scope>NUCLEOTIDE SEQUENCE [LARGE SCALE GENOMIC DNA]</scope>
    <source>
        <strain evidence="1 2">XC_2019</strain>
        <tissue evidence="1">Muscle</tissue>
    </source>
</reference>
<gene>
    <name evidence="1" type="ORF">XENOCAPTIV_006775</name>
</gene>
<dbReference type="Proteomes" id="UP001434883">
    <property type="component" value="Unassembled WGS sequence"/>
</dbReference>
<protein>
    <submittedName>
        <fullName evidence="1">Uncharacterized protein</fullName>
    </submittedName>
</protein>
<keyword evidence="2" id="KW-1185">Reference proteome</keyword>
<proteinExistence type="predicted"/>
<evidence type="ECO:0000313" key="1">
    <source>
        <dbReference type="EMBL" id="MEQ2205274.1"/>
    </source>
</evidence>
<accession>A0ABV0RB74</accession>
<dbReference type="EMBL" id="JAHRIN010042028">
    <property type="protein sequence ID" value="MEQ2205274.1"/>
    <property type="molecule type" value="Genomic_DNA"/>
</dbReference>
<comment type="caution">
    <text evidence="1">The sequence shown here is derived from an EMBL/GenBank/DDBJ whole genome shotgun (WGS) entry which is preliminary data.</text>
</comment>
<sequence>MLNFFLQDYFYLANLQMLKLFYHLNFNPVKCAIKLGEELLLSPGTTALENSLCKHYVFHLFLCKGYTCLCFVFLHVHCGPCFILSWEEYQGESHLCFINNPFQAKIEAPQLSDIRTTMCRDPPPAKLDLST</sequence>